<dbReference type="Proteomes" id="UP000314294">
    <property type="component" value="Unassembled WGS sequence"/>
</dbReference>
<evidence type="ECO:0000256" key="1">
    <source>
        <dbReference type="SAM" id="MobiDB-lite"/>
    </source>
</evidence>
<organism evidence="2 3">
    <name type="scientific">Liparis tanakae</name>
    <name type="common">Tanaka's snailfish</name>
    <dbReference type="NCBI Taxonomy" id="230148"/>
    <lineage>
        <taxon>Eukaryota</taxon>
        <taxon>Metazoa</taxon>
        <taxon>Chordata</taxon>
        <taxon>Craniata</taxon>
        <taxon>Vertebrata</taxon>
        <taxon>Euteleostomi</taxon>
        <taxon>Actinopterygii</taxon>
        <taxon>Neopterygii</taxon>
        <taxon>Teleostei</taxon>
        <taxon>Neoteleostei</taxon>
        <taxon>Acanthomorphata</taxon>
        <taxon>Eupercaria</taxon>
        <taxon>Perciformes</taxon>
        <taxon>Cottioidei</taxon>
        <taxon>Cottales</taxon>
        <taxon>Liparidae</taxon>
        <taxon>Liparis</taxon>
    </lineage>
</organism>
<sequence length="141" mass="16286">MEKSDFCCVNQSCREHNGRLSSVTSVWPQRPRPHSLLVVWVASSGGNSDSADERRERDEGEEEEEKLEQRLGRGQVSPRKPFNTLTSLTAQRKKVWDLSPWNGRREEKERVKHVLNIWTHNSRYSDTPDDLSLEDSPDALL</sequence>
<feature type="region of interest" description="Disordered" evidence="1">
    <location>
        <begin position="42"/>
        <end position="83"/>
    </location>
</feature>
<name>A0A4Z2H611_9TELE</name>
<evidence type="ECO:0000313" key="2">
    <source>
        <dbReference type="EMBL" id="TNN61166.1"/>
    </source>
</evidence>
<dbReference type="AlphaFoldDB" id="A0A4Z2H611"/>
<reference evidence="2 3" key="1">
    <citation type="submission" date="2019-03" db="EMBL/GenBank/DDBJ databases">
        <title>First draft genome of Liparis tanakae, snailfish: a comprehensive survey of snailfish specific genes.</title>
        <authorList>
            <person name="Kim W."/>
            <person name="Song I."/>
            <person name="Jeong J.-H."/>
            <person name="Kim D."/>
            <person name="Kim S."/>
            <person name="Ryu S."/>
            <person name="Song J.Y."/>
            <person name="Lee S.K."/>
        </authorList>
    </citation>
    <scope>NUCLEOTIDE SEQUENCE [LARGE SCALE GENOMIC DNA]</scope>
    <source>
        <tissue evidence="2">Muscle</tissue>
    </source>
</reference>
<dbReference type="EMBL" id="SRLO01000321">
    <property type="protein sequence ID" value="TNN61166.1"/>
    <property type="molecule type" value="Genomic_DNA"/>
</dbReference>
<comment type="caution">
    <text evidence="2">The sequence shown here is derived from an EMBL/GenBank/DDBJ whole genome shotgun (WGS) entry which is preliminary data.</text>
</comment>
<protein>
    <submittedName>
        <fullName evidence="2">Uncharacterized protein</fullName>
    </submittedName>
</protein>
<proteinExistence type="predicted"/>
<gene>
    <name evidence="2" type="ORF">EYF80_028674</name>
</gene>
<accession>A0A4Z2H611</accession>
<evidence type="ECO:0000313" key="3">
    <source>
        <dbReference type="Proteomes" id="UP000314294"/>
    </source>
</evidence>
<keyword evidence="3" id="KW-1185">Reference proteome</keyword>